<protein>
    <submittedName>
        <fullName evidence="1">Uncharacterized protein</fullName>
    </submittedName>
</protein>
<evidence type="ECO:0000313" key="2">
    <source>
        <dbReference type="Proteomes" id="UP000391834"/>
    </source>
</evidence>
<evidence type="ECO:0000313" key="1">
    <source>
        <dbReference type="EMBL" id="GET32365.1"/>
    </source>
</evidence>
<proteinExistence type="predicted"/>
<name>A0A5M4AWR6_9BACT</name>
<organism evidence="1 2">
    <name type="scientific">Prolixibacter bellariivorans</name>
    <dbReference type="NCBI Taxonomy" id="314319"/>
    <lineage>
        <taxon>Bacteria</taxon>
        <taxon>Pseudomonadati</taxon>
        <taxon>Bacteroidota</taxon>
        <taxon>Bacteroidia</taxon>
        <taxon>Marinilabiliales</taxon>
        <taxon>Prolixibacteraceae</taxon>
        <taxon>Prolixibacter</taxon>
    </lineage>
</organism>
<dbReference type="Proteomes" id="UP000391834">
    <property type="component" value="Unassembled WGS sequence"/>
</dbReference>
<dbReference type="EMBL" id="BLAX01000001">
    <property type="protein sequence ID" value="GET32365.1"/>
    <property type="molecule type" value="Genomic_DNA"/>
</dbReference>
<sequence>MIWAKAFSLVCTIYTPNPLKGTKTLRYRALQVRFDFLSINKNTDATTTQCPKAPSGVCLVYTPKSPKGDLIPRLR</sequence>
<accession>A0A5M4AWR6</accession>
<gene>
    <name evidence="1" type="ORF">PbJCM13498_12280</name>
</gene>
<dbReference type="AlphaFoldDB" id="A0A5M4AWR6"/>
<comment type="caution">
    <text evidence="1">The sequence shown here is derived from an EMBL/GenBank/DDBJ whole genome shotgun (WGS) entry which is preliminary data.</text>
</comment>
<keyword evidence="2" id="KW-1185">Reference proteome</keyword>
<reference evidence="1 2" key="1">
    <citation type="submission" date="2019-10" db="EMBL/GenBank/DDBJ databases">
        <title>Prolixibacter strains distinguished by the presence of nitrate reductase genes were adept at nitrate-dependent anaerobic corrosion of metallic iron and carbon steel.</title>
        <authorList>
            <person name="Iino T."/>
            <person name="Shono N."/>
            <person name="Ito K."/>
            <person name="Nakamura R."/>
            <person name="Sueoka K."/>
            <person name="Harayama S."/>
            <person name="Ohkuma M."/>
        </authorList>
    </citation>
    <scope>NUCLEOTIDE SEQUENCE [LARGE SCALE GENOMIC DNA]</scope>
    <source>
        <strain evidence="1 2">JCM 13498</strain>
    </source>
</reference>